<dbReference type="SUPFAM" id="SSF46785">
    <property type="entry name" value="Winged helix' DNA-binding domain"/>
    <property type="match status" value="1"/>
</dbReference>
<dbReference type="RefSeq" id="WP_379759033.1">
    <property type="nucleotide sequence ID" value="NZ_JBHRSQ010000014.1"/>
</dbReference>
<reference evidence="7" key="1">
    <citation type="journal article" date="2019" name="Int. J. Syst. Evol. Microbiol.">
        <title>The Global Catalogue of Microorganisms (GCM) 10K type strain sequencing project: providing services to taxonomists for standard genome sequencing and annotation.</title>
        <authorList>
            <consortium name="The Broad Institute Genomics Platform"/>
            <consortium name="The Broad Institute Genome Sequencing Center for Infectious Disease"/>
            <person name="Wu L."/>
            <person name="Ma J."/>
        </authorList>
    </citation>
    <scope>NUCLEOTIDE SEQUENCE [LARGE SCALE GENOMIC DNA]</scope>
    <source>
        <strain evidence="7">KCTC 52660</strain>
    </source>
</reference>
<dbReference type="Pfam" id="PF13545">
    <property type="entry name" value="HTH_Crp_2"/>
    <property type="match status" value="1"/>
</dbReference>
<dbReference type="InterPro" id="IPR050397">
    <property type="entry name" value="Env_Response_Regulators"/>
</dbReference>
<evidence type="ECO:0000259" key="4">
    <source>
        <dbReference type="PROSITE" id="PS50042"/>
    </source>
</evidence>
<dbReference type="Proteomes" id="UP001595386">
    <property type="component" value="Unassembled WGS sequence"/>
</dbReference>
<dbReference type="Gene3D" id="2.60.120.10">
    <property type="entry name" value="Jelly Rolls"/>
    <property type="match status" value="1"/>
</dbReference>
<keyword evidence="2" id="KW-0238">DNA-binding</keyword>
<accession>A0ABV7B651</accession>
<name>A0ABV7B651_9GAMM</name>
<organism evidence="6 7">
    <name type="scientific">Halomonas tibetensis</name>
    <dbReference type="NCBI Taxonomy" id="2259590"/>
    <lineage>
        <taxon>Bacteria</taxon>
        <taxon>Pseudomonadati</taxon>
        <taxon>Pseudomonadota</taxon>
        <taxon>Gammaproteobacteria</taxon>
        <taxon>Oceanospirillales</taxon>
        <taxon>Halomonadaceae</taxon>
        <taxon>Halomonas</taxon>
    </lineage>
</organism>
<feature type="domain" description="HTH crp-type" evidence="5">
    <location>
        <begin position="137"/>
        <end position="208"/>
    </location>
</feature>
<evidence type="ECO:0000259" key="5">
    <source>
        <dbReference type="PROSITE" id="PS51063"/>
    </source>
</evidence>
<keyword evidence="3" id="KW-0804">Transcription</keyword>
<sequence>MSLPFLDDSHERLLMEHCHQRSYSRKEIILNGGSESDSLHYLVKGVAKVMLMNQDGQEMIMTYMGPGEFAGEMGVFCPEARRSAWVVAHSDCVVASLPYARFHALAETHPSLLYALGRQLSVRLARTSQRASEFAFHDVVGRIRRCLRELAHLAVKAKSDGVTIQYTRQELALMAGCTREMAGRALKALEASGLVQVQGRSIQVSGELMRPEERQEA</sequence>
<dbReference type="Gene3D" id="1.10.10.10">
    <property type="entry name" value="Winged helix-like DNA-binding domain superfamily/Winged helix DNA-binding domain"/>
    <property type="match status" value="1"/>
</dbReference>
<dbReference type="PANTHER" id="PTHR24567:SF68">
    <property type="entry name" value="DNA-BINDING TRANSCRIPTIONAL DUAL REGULATOR CRP"/>
    <property type="match status" value="1"/>
</dbReference>
<evidence type="ECO:0000313" key="6">
    <source>
        <dbReference type="EMBL" id="MFC2992549.1"/>
    </source>
</evidence>
<gene>
    <name evidence="6" type="ORF">ACFODV_10945</name>
</gene>
<proteinExistence type="predicted"/>
<dbReference type="PANTHER" id="PTHR24567">
    <property type="entry name" value="CRP FAMILY TRANSCRIPTIONAL REGULATORY PROTEIN"/>
    <property type="match status" value="1"/>
</dbReference>
<evidence type="ECO:0000313" key="7">
    <source>
        <dbReference type="Proteomes" id="UP001595386"/>
    </source>
</evidence>
<dbReference type="InterPro" id="IPR036388">
    <property type="entry name" value="WH-like_DNA-bd_sf"/>
</dbReference>
<evidence type="ECO:0000256" key="3">
    <source>
        <dbReference type="ARBA" id="ARBA00023163"/>
    </source>
</evidence>
<protein>
    <submittedName>
        <fullName evidence="6">Cyclic nucleotide-binding domain-containing protein</fullName>
    </submittedName>
</protein>
<dbReference type="InterPro" id="IPR014710">
    <property type="entry name" value="RmlC-like_jellyroll"/>
</dbReference>
<dbReference type="Pfam" id="PF00027">
    <property type="entry name" value="cNMP_binding"/>
    <property type="match status" value="1"/>
</dbReference>
<dbReference type="CDD" id="cd00038">
    <property type="entry name" value="CAP_ED"/>
    <property type="match status" value="1"/>
</dbReference>
<comment type="caution">
    <text evidence="6">The sequence shown here is derived from an EMBL/GenBank/DDBJ whole genome shotgun (WGS) entry which is preliminary data.</text>
</comment>
<dbReference type="InterPro" id="IPR000595">
    <property type="entry name" value="cNMP-bd_dom"/>
</dbReference>
<dbReference type="PROSITE" id="PS51063">
    <property type="entry name" value="HTH_CRP_2"/>
    <property type="match status" value="1"/>
</dbReference>
<feature type="domain" description="Cyclic nucleotide-binding" evidence="4">
    <location>
        <begin position="2"/>
        <end position="105"/>
    </location>
</feature>
<dbReference type="SMART" id="SM00100">
    <property type="entry name" value="cNMP"/>
    <property type="match status" value="1"/>
</dbReference>
<evidence type="ECO:0000256" key="1">
    <source>
        <dbReference type="ARBA" id="ARBA00023015"/>
    </source>
</evidence>
<dbReference type="EMBL" id="JBHRSQ010000014">
    <property type="protein sequence ID" value="MFC2992549.1"/>
    <property type="molecule type" value="Genomic_DNA"/>
</dbReference>
<dbReference type="PROSITE" id="PS50042">
    <property type="entry name" value="CNMP_BINDING_3"/>
    <property type="match status" value="1"/>
</dbReference>
<keyword evidence="1" id="KW-0805">Transcription regulation</keyword>
<dbReference type="InterPro" id="IPR012318">
    <property type="entry name" value="HTH_CRP"/>
</dbReference>
<dbReference type="InterPro" id="IPR036390">
    <property type="entry name" value="WH_DNA-bd_sf"/>
</dbReference>
<dbReference type="SMART" id="SM00419">
    <property type="entry name" value="HTH_CRP"/>
    <property type="match status" value="1"/>
</dbReference>
<keyword evidence="7" id="KW-1185">Reference proteome</keyword>
<dbReference type="SUPFAM" id="SSF51206">
    <property type="entry name" value="cAMP-binding domain-like"/>
    <property type="match status" value="1"/>
</dbReference>
<dbReference type="InterPro" id="IPR018490">
    <property type="entry name" value="cNMP-bd_dom_sf"/>
</dbReference>
<evidence type="ECO:0000256" key="2">
    <source>
        <dbReference type="ARBA" id="ARBA00023125"/>
    </source>
</evidence>